<evidence type="ECO:0000256" key="1">
    <source>
        <dbReference type="SAM" id="MobiDB-lite"/>
    </source>
</evidence>
<gene>
    <name evidence="2" type="ORF">OESDEN_02998</name>
</gene>
<dbReference type="AlphaFoldDB" id="A0A0B1TMH7"/>
<name>A0A0B1TMH7_OESDE</name>
<evidence type="ECO:0000313" key="2">
    <source>
        <dbReference type="EMBL" id="KHJ97027.1"/>
    </source>
</evidence>
<feature type="region of interest" description="Disordered" evidence="1">
    <location>
        <begin position="1"/>
        <end position="53"/>
    </location>
</feature>
<organism evidence="2 3">
    <name type="scientific">Oesophagostomum dentatum</name>
    <name type="common">Nodular worm</name>
    <dbReference type="NCBI Taxonomy" id="61180"/>
    <lineage>
        <taxon>Eukaryota</taxon>
        <taxon>Metazoa</taxon>
        <taxon>Ecdysozoa</taxon>
        <taxon>Nematoda</taxon>
        <taxon>Chromadorea</taxon>
        <taxon>Rhabditida</taxon>
        <taxon>Rhabditina</taxon>
        <taxon>Rhabditomorpha</taxon>
        <taxon>Strongyloidea</taxon>
        <taxon>Strongylidae</taxon>
        <taxon>Oesophagostomum</taxon>
    </lineage>
</organism>
<sequence>MTTKHKRKGHKHRAHRISSGASNRKVATAKPPGSGSSKSSLSAMSSKSGPCKTFATNVNVNVVETKRKPKTQEEAALGVTTKVLE</sequence>
<evidence type="ECO:0000313" key="3">
    <source>
        <dbReference type="Proteomes" id="UP000053660"/>
    </source>
</evidence>
<keyword evidence="3" id="KW-1185">Reference proteome</keyword>
<reference evidence="2 3" key="1">
    <citation type="submission" date="2014-03" db="EMBL/GenBank/DDBJ databases">
        <title>Draft genome of the hookworm Oesophagostomum dentatum.</title>
        <authorList>
            <person name="Mitreva M."/>
        </authorList>
    </citation>
    <scope>NUCLEOTIDE SEQUENCE [LARGE SCALE GENOMIC DNA]</scope>
    <source>
        <strain evidence="2 3">OD-Hann</strain>
    </source>
</reference>
<proteinExistence type="predicted"/>
<dbReference type="Proteomes" id="UP000053660">
    <property type="component" value="Unassembled WGS sequence"/>
</dbReference>
<feature type="compositionally biased region" description="Basic residues" evidence="1">
    <location>
        <begin position="1"/>
        <end position="16"/>
    </location>
</feature>
<protein>
    <submittedName>
        <fullName evidence="2">Uncharacterized protein</fullName>
    </submittedName>
</protein>
<feature type="compositionally biased region" description="Low complexity" evidence="1">
    <location>
        <begin position="30"/>
        <end position="50"/>
    </location>
</feature>
<accession>A0A0B1TMH7</accession>
<dbReference type="EMBL" id="KN549536">
    <property type="protein sequence ID" value="KHJ97027.1"/>
    <property type="molecule type" value="Genomic_DNA"/>
</dbReference>